<dbReference type="OrthoDB" id="5870140at2759"/>
<sequence length="70" mass="7758">HGETSVGKSEDSIPVIEIRGEGKPMTAAQIRHLEEITNGGPLDIKASYPLRFGFLIERRATNVEKMLNTH</sequence>
<reference evidence="1 2" key="1">
    <citation type="submission" date="2013-12" db="EMBL/GenBank/DDBJ databases">
        <title>Draft genome of the parsitic nematode Ancylostoma duodenale.</title>
        <authorList>
            <person name="Mitreva M."/>
        </authorList>
    </citation>
    <scope>NUCLEOTIDE SEQUENCE [LARGE SCALE GENOMIC DNA]</scope>
    <source>
        <strain evidence="1 2">Zhejiang</strain>
    </source>
</reference>
<keyword evidence="2" id="KW-1185">Reference proteome</keyword>
<accession>A0A0C2F7U5</accession>
<evidence type="ECO:0000313" key="1">
    <source>
        <dbReference type="EMBL" id="KIH42974.1"/>
    </source>
</evidence>
<feature type="non-terminal residue" evidence="1">
    <location>
        <position position="70"/>
    </location>
</feature>
<feature type="non-terminal residue" evidence="1">
    <location>
        <position position="1"/>
    </location>
</feature>
<name>A0A0C2F7U5_9BILA</name>
<organism evidence="1 2">
    <name type="scientific">Ancylostoma duodenale</name>
    <dbReference type="NCBI Taxonomy" id="51022"/>
    <lineage>
        <taxon>Eukaryota</taxon>
        <taxon>Metazoa</taxon>
        <taxon>Ecdysozoa</taxon>
        <taxon>Nematoda</taxon>
        <taxon>Chromadorea</taxon>
        <taxon>Rhabditida</taxon>
        <taxon>Rhabditina</taxon>
        <taxon>Rhabditomorpha</taxon>
        <taxon>Strongyloidea</taxon>
        <taxon>Ancylostomatidae</taxon>
        <taxon>Ancylostomatinae</taxon>
        <taxon>Ancylostoma</taxon>
    </lineage>
</organism>
<gene>
    <name evidence="1" type="ORF">ANCDUO_27034</name>
</gene>
<dbReference type="Proteomes" id="UP000054047">
    <property type="component" value="Unassembled WGS sequence"/>
</dbReference>
<evidence type="ECO:0000313" key="2">
    <source>
        <dbReference type="Proteomes" id="UP000054047"/>
    </source>
</evidence>
<protein>
    <submittedName>
        <fullName evidence="1">Uncharacterized protein</fullName>
    </submittedName>
</protein>
<dbReference type="EMBL" id="KN790342">
    <property type="protein sequence ID" value="KIH42974.1"/>
    <property type="molecule type" value="Genomic_DNA"/>
</dbReference>
<proteinExistence type="predicted"/>
<dbReference type="AlphaFoldDB" id="A0A0C2F7U5"/>